<evidence type="ECO:0000313" key="2">
    <source>
        <dbReference type="Proteomes" id="UP000189681"/>
    </source>
</evidence>
<dbReference type="EMBL" id="AYTS01000023">
    <property type="protein sequence ID" value="OOP57616.1"/>
    <property type="molecule type" value="Genomic_DNA"/>
</dbReference>
<comment type="caution">
    <text evidence="1">The sequence shown here is derived from an EMBL/GenBank/DDBJ whole genome shotgun (WGS) entry which is preliminary data.</text>
</comment>
<accession>A0A1V4AWW1</accession>
<dbReference type="STRING" id="1004156.AYP45_02420"/>
<reference evidence="1 2" key="1">
    <citation type="journal article" date="2017" name="Water Res.">
        <title>Discovery and metagenomic analysis of an anammox bacterial enrichment related to Candidatus "Brocadia caroliniensis" in a full-scale glycerol-fed nitritation-denitritation separate centrate treatment process.</title>
        <authorList>
            <person name="Park H."/>
            <person name="Brotto A.C."/>
            <person name="van Loosdrecht M.C."/>
            <person name="Chandran K."/>
        </authorList>
    </citation>
    <scope>NUCLEOTIDE SEQUENCE [LARGE SCALE GENOMIC DNA]</scope>
    <source>
        <strain evidence="1">26THWARD</strain>
    </source>
</reference>
<protein>
    <submittedName>
        <fullName evidence="1">Uncharacterized protein</fullName>
    </submittedName>
</protein>
<gene>
    <name evidence="1" type="ORF">AYP45_02420</name>
</gene>
<proteinExistence type="predicted"/>
<evidence type="ECO:0000313" key="1">
    <source>
        <dbReference type="EMBL" id="OOP57616.1"/>
    </source>
</evidence>
<dbReference type="Gene3D" id="2.60.120.560">
    <property type="entry name" value="Exo-inulinase, domain 1"/>
    <property type="match status" value="1"/>
</dbReference>
<dbReference type="Proteomes" id="UP000189681">
    <property type="component" value="Unassembled WGS sequence"/>
</dbReference>
<sequence>MAITFFDILGIDRALSNLDRVKRASSIWPSRKIHFLLGDIDVTEPVDALMQYLQDTLHFKSFSPGATPDTVGFYAEIEINNPPAPPPVPFVIRTMPDIAFFLQDTGNGRPARCYVTKTDNGTEAVIEALPVKIQLPGGLLEPITETGTGEPPFPLTNEFVAGIYDSYKVELKTSDPSSIFVHLKVRVTQELDFIVEPAVVLSVGPCLFSGLPCFGVHDISFIAAPTLKGNHQKVEQAIEWTRHTIEPSEALIPGDTNFRGVLAVRTIDLDSGLTPLKELNEWINSGQPQPGQIQFVLQDVVIPFFNILLLPIPIHGTLGIRRNIEFGDRFEEAYSFASAPIKIDIAGFVFLIEEFIIESVDPNAIEENQFGRIKMAITRGELPKVTTLSTAITETATSITVEDASAFEASTEPTAFIIERTDPSKREIVIAHSVSGNQLGGVERGKLSTKAVSHPIGATIELDLFAENAITLGFADEWTAQAGWRRNKGIHLLTLGDNKVKLMGAKLGFSFKRLYEQNHDLVDYKWYEYWQLLVDLNLEAKPSKSKIFRIEILSKSFESSAKPVNIVWKDIGWNLGSIAFGGVQLPEGTQIVILNFIKVIIQEIAILTDKNGGTYFSVTGGLGLGTDKYGASIIVYRFRWRIAGNSSAAQWLLDGISFALKIKSFELSGTGMAGETTINEHLYQELAFGLDLKFRALSKNFQLGVFLYKGEVSGPVDNFKYRIFGFKLAFIPAVSGLDLYNIRLMAASNLAPNLAPPDASEQNLRLFKWYKTATAPLSVPADRKMNAWRPQEDSFAFGMGTAGAFGGTKALLLDIFIFGHHSPSDNAFMIAMELFILKSQKPVGFAVLEVDLETGKWALFAGVSLSFSNVLPEGTSIPGLDNVAALSGNLYIGNKPGTFALGQLSDQNTWFGFRMKKDGFFKMELIIAICIQFVDREEGPKGFGGLISAKGGVSFGVGKAEFYLNFVLIAGIWKNESSASGLIMVFEAGFRIKLFRVFRFGASIKVQLDFLGPNPDYKRLAFEIHIDTPWYLPDVTIRFEKIYHSPQPERQLLVSTPIIGAEAFVLGVKQAGPVLLTALEGAAIDEKQLFDLSKLRDLEPQELPQSILNGMTAVGVDSTIALNFKVPVDDKLTIGENTPPGAGTQEAVPPASSELSITYELVSFSIRRQPRYGANANQWTTLLAPEDTLLPPLDEWPSDDELQALFSSDVKVLWDRDVQSQGRFDPRRLLVNAETPFTLITENAEADESILISQPGWPCCNVIGPERKESWHRVFFTETMYGQRVPGFQEFSDSDSVLHWLLTPRPLVAPGVISPSHPPCARLNLHFPKEFSFAVINFDQLVFHFRMECYWLPQHRHASIVVEGFRGVDLLSKKEFSLTSPHAGFIEMQDAKGFTRVLFRFVLKDTIEAIIANPKQSEAIEVARMEYKTVLEQRDGLSEPKKCEHGEGSAITGKGKLAWLPNHNYEITATTRVVLQHNQTGAQEAEMVQRAYFRTKGMVGLNYGDHIGHEIEPYLEAVYPRADRLIVYREEPIAMAFREQFNILLPVDRSIDPNNPAELKQVLEWDLTIDKQGDPFGHNRISKSNPDWIVENRGSGTTNPYDFTVLIEGVLFRLKRKAITTDVMRLRVQGVLSSPFSCHGGMTPPPPPSQVLLHQPIDPSKQDAVALWEANTPFRANLKPKGGPCIHRNPFIADDVSAFRPFTEQGFASGAWIFEEGSVQLTSTSISDLRYYAVFGEADWNHAQVSVQLDPEGATAGIAIGVLTAASGVTSAMLALVDEAHGILKVQQWHAGVLQDLQQTLIPSNLSAPFQLELVAYDDQLEIRLDDAKLIVERAWSRSGQLALVAQNGGAFTRLTVESLDAYRFYFQSSRFVSFAQHIQSAGNNTVVIPAGSEADDEVQIIQDLYAATSADIIPLMQPGADAALRLTLFQRWAEALSLPLVQQPQALTISRLEKESGTALLLLESPEPLRFSDELVLTVEKEIMNPPPSLLPPGIKALEPHIPQDFESFENLNKEKVPGIKTIKIQQDRMLAMIDNRLLQSLPQVPRYALAALNHEGRLKYFLFELKFSSLDQNHTRAVGLLRDENDFNIILQSALIQSLTGHIENIHANQLFLLNNQGVLIKKLPLPDLSLPFFAPQHFRLLGNGNEIRTMLIPLNGSHGTPTIWTGGKYRFHFKLNRKRYPQELPDTQAVYSREVELELAW</sequence>
<name>A0A1V4AWW1_9BACT</name>
<organism evidence="1 2">
    <name type="scientific">Candidatus Brocadia carolinensis</name>
    <dbReference type="NCBI Taxonomy" id="1004156"/>
    <lineage>
        <taxon>Bacteria</taxon>
        <taxon>Pseudomonadati</taxon>
        <taxon>Planctomycetota</taxon>
        <taxon>Candidatus Brocadiia</taxon>
        <taxon>Candidatus Brocadiales</taxon>
        <taxon>Candidatus Brocadiaceae</taxon>
        <taxon>Candidatus Brocadia</taxon>
    </lineage>
</organism>